<evidence type="ECO:0000256" key="1">
    <source>
        <dbReference type="ARBA" id="ARBA00022723"/>
    </source>
</evidence>
<dbReference type="PANTHER" id="PTHR23235">
    <property type="entry name" value="KRUEPPEL-LIKE TRANSCRIPTION FACTOR"/>
    <property type="match status" value="1"/>
</dbReference>
<evidence type="ECO:0000256" key="6">
    <source>
        <dbReference type="ARBA" id="ARBA00023163"/>
    </source>
</evidence>
<evidence type="ECO:0000256" key="4">
    <source>
        <dbReference type="ARBA" id="ARBA00022833"/>
    </source>
</evidence>
<name>A0AA39P9P2_9AGAR</name>
<keyword evidence="4" id="KW-0862">Zinc</keyword>
<feature type="region of interest" description="Disordered" evidence="8">
    <location>
        <begin position="329"/>
        <end position="356"/>
    </location>
</feature>
<feature type="compositionally biased region" description="Pro residues" evidence="8">
    <location>
        <begin position="216"/>
        <end position="227"/>
    </location>
</feature>
<dbReference type="Proteomes" id="UP001175227">
    <property type="component" value="Unassembled WGS sequence"/>
</dbReference>
<dbReference type="InterPro" id="IPR013087">
    <property type="entry name" value="Znf_C2H2_type"/>
</dbReference>
<feature type="region of interest" description="Disordered" evidence="8">
    <location>
        <begin position="580"/>
        <end position="601"/>
    </location>
</feature>
<dbReference type="SMART" id="SM00355">
    <property type="entry name" value="ZnF_C2H2"/>
    <property type="match status" value="3"/>
</dbReference>
<dbReference type="GO" id="GO:0000981">
    <property type="term" value="F:DNA-binding transcription factor activity, RNA polymerase II-specific"/>
    <property type="evidence" value="ECO:0007669"/>
    <property type="project" value="TreeGrafter"/>
</dbReference>
<gene>
    <name evidence="10" type="ORF">IW261DRAFT_1476611</name>
</gene>
<dbReference type="PANTHER" id="PTHR23235:SF120">
    <property type="entry name" value="KRUPPEL-LIKE FACTOR 15"/>
    <property type="match status" value="1"/>
</dbReference>
<accession>A0AA39P9P2</accession>
<protein>
    <submittedName>
        <fullName evidence="10">Krueppel-like factor 16</fullName>
    </submittedName>
</protein>
<feature type="compositionally biased region" description="Polar residues" evidence="8">
    <location>
        <begin position="193"/>
        <end position="202"/>
    </location>
</feature>
<evidence type="ECO:0000313" key="11">
    <source>
        <dbReference type="Proteomes" id="UP001175227"/>
    </source>
</evidence>
<keyword evidence="2" id="KW-0677">Repeat</keyword>
<feature type="compositionally biased region" description="Polar residues" evidence="8">
    <location>
        <begin position="253"/>
        <end position="271"/>
    </location>
</feature>
<feature type="region of interest" description="Disordered" evidence="8">
    <location>
        <begin position="382"/>
        <end position="436"/>
    </location>
</feature>
<evidence type="ECO:0000256" key="8">
    <source>
        <dbReference type="SAM" id="MobiDB-lite"/>
    </source>
</evidence>
<dbReference type="GO" id="GO:0008270">
    <property type="term" value="F:zinc ion binding"/>
    <property type="evidence" value="ECO:0007669"/>
    <property type="project" value="UniProtKB-KW"/>
</dbReference>
<keyword evidence="3 7" id="KW-0863">Zinc-finger</keyword>
<feature type="compositionally biased region" description="Low complexity" evidence="8">
    <location>
        <begin position="228"/>
        <end position="241"/>
    </location>
</feature>
<evidence type="ECO:0000256" key="2">
    <source>
        <dbReference type="ARBA" id="ARBA00022737"/>
    </source>
</evidence>
<dbReference type="SUPFAM" id="SSF57667">
    <property type="entry name" value="beta-beta-alpha zinc fingers"/>
    <property type="match status" value="1"/>
</dbReference>
<dbReference type="Pfam" id="PF00096">
    <property type="entry name" value="zf-C2H2"/>
    <property type="match status" value="2"/>
</dbReference>
<reference evidence="10" key="1">
    <citation type="submission" date="2023-06" db="EMBL/GenBank/DDBJ databases">
        <authorList>
            <consortium name="Lawrence Berkeley National Laboratory"/>
            <person name="Ahrendt S."/>
            <person name="Sahu N."/>
            <person name="Indic B."/>
            <person name="Wong-Bajracharya J."/>
            <person name="Merenyi Z."/>
            <person name="Ke H.-M."/>
            <person name="Monk M."/>
            <person name="Kocsube S."/>
            <person name="Drula E."/>
            <person name="Lipzen A."/>
            <person name="Balint B."/>
            <person name="Henrissat B."/>
            <person name="Andreopoulos B."/>
            <person name="Martin F.M."/>
            <person name="Harder C.B."/>
            <person name="Rigling D."/>
            <person name="Ford K.L."/>
            <person name="Foster G.D."/>
            <person name="Pangilinan J."/>
            <person name="Papanicolaou A."/>
            <person name="Barry K."/>
            <person name="LaButti K."/>
            <person name="Viragh M."/>
            <person name="Koriabine M."/>
            <person name="Yan M."/>
            <person name="Riley R."/>
            <person name="Champramary S."/>
            <person name="Plett K.L."/>
            <person name="Tsai I.J."/>
            <person name="Slot J."/>
            <person name="Sipos G."/>
            <person name="Plett J."/>
            <person name="Nagy L.G."/>
            <person name="Grigoriev I.V."/>
        </authorList>
    </citation>
    <scope>NUCLEOTIDE SEQUENCE</scope>
    <source>
        <strain evidence="10">ICMP 16352</strain>
    </source>
</reference>
<evidence type="ECO:0000256" key="7">
    <source>
        <dbReference type="PROSITE-ProRule" id="PRU00042"/>
    </source>
</evidence>
<feature type="domain" description="C2H2-type" evidence="9">
    <location>
        <begin position="515"/>
        <end position="544"/>
    </location>
</feature>
<evidence type="ECO:0000259" key="9">
    <source>
        <dbReference type="PROSITE" id="PS50157"/>
    </source>
</evidence>
<dbReference type="GO" id="GO:0000978">
    <property type="term" value="F:RNA polymerase II cis-regulatory region sequence-specific DNA binding"/>
    <property type="evidence" value="ECO:0007669"/>
    <property type="project" value="TreeGrafter"/>
</dbReference>
<feature type="domain" description="C2H2-type" evidence="9">
    <location>
        <begin position="545"/>
        <end position="572"/>
    </location>
</feature>
<dbReference type="PROSITE" id="PS50157">
    <property type="entry name" value="ZINC_FINGER_C2H2_2"/>
    <property type="match status" value="3"/>
</dbReference>
<dbReference type="AlphaFoldDB" id="A0AA39P9P2"/>
<keyword evidence="5" id="KW-0805">Transcription regulation</keyword>
<keyword evidence="1" id="KW-0479">Metal-binding</keyword>
<evidence type="ECO:0000313" key="10">
    <source>
        <dbReference type="EMBL" id="KAK0480181.1"/>
    </source>
</evidence>
<feature type="domain" description="C2H2-type" evidence="9">
    <location>
        <begin position="485"/>
        <end position="514"/>
    </location>
</feature>
<keyword evidence="11" id="KW-1185">Reference proteome</keyword>
<keyword evidence="6" id="KW-0804">Transcription</keyword>
<evidence type="ECO:0000256" key="5">
    <source>
        <dbReference type="ARBA" id="ARBA00023015"/>
    </source>
</evidence>
<dbReference type="InterPro" id="IPR036236">
    <property type="entry name" value="Znf_C2H2_sf"/>
</dbReference>
<comment type="caution">
    <text evidence="10">The sequence shown here is derived from an EMBL/GenBank/DDBJ whole genome shotgun (WGS) entry which is preliminary data.</text>
</comment>
<proteinExistence type="predicted"/>
<feature type="region of interest" description="Disordered" evidence="8">
    <location>
        <begin position="61"/>
        <end position="119"/>
    </location>
</feature>
<dbReference type="Gene3D" id="3.30.160.60">
    <property type="entry name" value="Classic Zinc Finger"/>
    <property type="match status" value="3"/>
</dbReference>
<evidence type="ECO:0000256" key="3">
    <source>
        <dbReference type="ARBA" id="ARBA00022771"/>
    </source>
</evidence>
<sequence>MDPRVMSPYLSGLSTDELDIHDIHDIDFIPPSPPPPADLDFGSIDFAGDFFPHTPSYQGSPFSLHSELSDEPPTEYNPADFDHSPSGSLLMINDYPSYFDAPTPSEHSHSQSPHLPPASLDVAQSFENMSFHSPAWGNAPLPENGGGKPPSPPRLLMPEDQTYGAPPPTINAPDGDGSGGGPHLRIVPATPVSGGNTAQTNMGDYGHAQRPNQSYTPPPPQPSPSLLPPQSQSQAPSQQPYSFPPRPSPSPQHFLNTTPGRTRSKSDSSPVHPTWDTLGLGGMGHLGLSGVPSYTNPQEDAVDTSQFLNGFLSPSDDGNVVSLRRSKSDIGNQPVRGHVRGSRSEDMHGGGLLAPPGPEFGQYLSVGSGMNMNMGSGSLMSGMGMGGMEHRGRHVRRASSGSRSERGASIYDGPSASSNRGSPYPSPNVSPRGRYADLQDPNVMANVPTVNVGGQTFPLVVSKQNVTTGRTAKASHNRRKQDATFICPVPGCGSTFTRSFNLKGHIRSHNEEKPFVCPWPGCGKGFARQHDCKRHEQLHSNYRPFSCEPCGKMFARMDALNRHLRSEGGAECARLLEGRGLEAGTGTPPVPNSSGGETLKVEADWDGGAGLALAV</sequence>
<dbReference type="EMBL" id="JAUEPR010000010">
    <property type="protein sequence ID" value="KAK0480181.1"/>
    <property type="molecule type" value="Genomic_DNA"/>
</dbReference>
<feature type="region of interest" description="Disordered" evidence="8">
    <location>
        <begin position="131"/>
        <end position="278"/>
    </location>
</feature>
<organism evidence="10 11">
    <name type="scientific">Armillaria novae-zelandiae</name>
    <dbReference type="NCBI Taxonomy" id="153914"/>
    <lineage>
        <taxon>Eukaryota</taxon>
        <taxon>Fungi</taxon>
        <taxon>Dikarya</taxon>
        <taxon>Basidiomycota</taxon>
        <taxon>Agaricomycotina</taxon>
        <taxon>Agaricomycetes</taxon>
        <taxon>Agaricomycetidae</taxon>
        <taxon>Agaricales</taxon>
        <taxon>Marasmiineae</taxon>
        <taxon>Physalacriaceae</taxon>
        <taxon>Armillaria</taxon>
    </lineage>
</organism>
<dbReference type="FunFam" id="3.30.160.60:FF:000032">
    <property type="entry name" value="Krueppel-like factor 4"/>
    <property type="match status" value="1"/>
</dbReference>
<dbReference type="PROSITE" id="PS00028">
    <property type="entry name" value="ZINC_FINGER_C2H2_1"/>
    <property type="match status" value="2"/>
</dbReference>